<evidence type="ECO:0000256" key="12">
    <source>
        <dbReference type="ARBA" id="ARBA00023136"/>
    </source>
</evidence>
<keyword evidence="10" id="KW-1133">Transmembrane helix</keyword>
<dbReference type="CDD" id="cd17546">
    <property type="entry name" value="REC_hyHK_CKI1_RcsC-like"/>
    <property type="match status" value="1"/>
</dbReference>
<dbReference type="PRINTS" id="PR00344">
    <property type="entry name" value="BCTRLSENSOR"/>
</dbReference>
<dbReference type="InterPro" id="IPR004358">
    <property type="entry name" value="Sig_transdc_His_kin-like_C"/>
</dbReference>
<evidence type="ECO:0000256" key="4">
    <source>
        <dbReference type="ARBA" id="ARBA00022553"/>
    </source>
</evidence>
<dbReference type="SMART" id="SM00448">
    <property type="entry name" value="REC"/>
    <property type="match status" value="1"/>
</dbReference>
<dbReference type="PROSITE" id="PS50109">
    <property type="entry name" value="HIS_KIN"/>
    <property type="match status" value="1"/>
</dbReference>
<dbReference type="Gene3D" id="1.10.287.130">
    <property type="match status" value="1"/>
</dbReference>
<dbReference type="InterPro" id="IPR036890">
    <property type="entry name" value="HATPase_C_sf"/>
</dbReference>
<evidence type="ECO:0000256" key="5">
    <source>
        <dbReference type="ARBA" id="ARBA00022679"/>
    </source>
</evidence>
<dbReference type="Pfam" id="PF00072">
    <property type="entry name" value="Response_reg"/>
    <property type="match status" value="1"/>
</dbReference>
<keyword evidence="7" id="KW-0547">Nucleotide-binding</keyword>
<dbReference type="GO" id="GO:0000155">
    <property type="term" value="F:phosphorelay sensor kinase activity"/>
    <property type="evidence" value="ECO:0007669"/>
    <property type="project" value="InterPro"/>
</dbReference>
<sequence>MDSVLKRFLVCLLILFCSVPSWGQEKIVLQLKWFHQFQFAGYYAAKQQGYYRDVGLDVEIRERDRSTSAIDDVINGIASYGIADSSIVVQRMEGKPVVIASTIYQASPLIFLSLADKAITNPYDLAGKRIMFQRSVDDAPLLAILEMYGIDTSDYTYVEHNFDDDSLINDVTDVMSGYRSNQPIKYAAKGQNINIIDPSSYGVDFYGDLIFTTENEVESNLPRVKKFVSASIKGWIYALENQEEIADLLINEYKVETDRAVILAEAKETANMLKHKIVEIGTVFPERFESIAQTYRDLGMVDKKSNIDGLFLTDYEASSFELDQRYIYVLLIFFIAIVIYSSQQYYFNRRLSKKVHEQTVALGNTNEQLLHNLKLLGRKNKELAIAKNTADNASSAKSLFLANMSHEIRTPMNGILGTLQLLNQQPQSEESREFLANAEFSSRALMTIINDILDFSKIEAGKLSLESTPFDLDRIIKSIEQSVQIQLQELANTLEVDRKENYHPFWEGDPVRIKQILLNLVSNAAKFTEQGKVSITLGQSSNASLEITVSDTGIGMSEDYLLSLFSRFEQADRSTTRKYGGTGLGMAITKSLVDMMGGDIQVKSELGKGSTFMIQLPLKKERQSNISSSKARIIDTPNLQGMKAVLAEDNIINQTVFLSMMKDTGIEMMVANNGREAVLLTGKFQPDVVFMDIQMPIMDGIEACTLIKKIYPDITMIAVTANVMDEDIELYKATGFEHYLAKPIEIPLLYQLCLQLKGSMA</sequence>
<dbReference type="SUPFAM" id="SSF47384">
    <property type="entry name" value="Homodimeric domain of signal transducing histidine kinase"/>
    <property type="match status" value="1"/>
</dbReference>
<feature type="domain" description="Response regulatory" evidence="15">
    <location>
        <begin position="643"/>
        <end position="757"/>
    </location>
</feature>
<keyword evidence="6" id="KW-0812">Transmembrane</keyword>
<dbReference type="InterPro" id="IPR005467">
    <property type="entry name" value="His_kinase_dom"/>
</dbReference>
<reference evidence="16 17" key="1">
    <citation type="journal article" date="2011" name="J. Bacteriol.">
        <title>Complete genome sequence of seawater bacterium Glaciecola nitratireducens FR1064T.</title>
        <authorList>
            <person name="Bian F."/>
            <person name="Qin Q.L."/>
            <person name="Xie B.B."/>
            <person name="Shu Y.L."/>
            <person name="Zhang X.Y."/>
            <person name="Yu Y."/>
            <person name="Chen B."/>
            <person name="Chen X.L."/>
            <person name="Zhou B.C."/>
            <person name="Zhang Y.Z."/>
        </authorList>
    </citation>
    <scope>NUCLEOTIDE SEQUENCE [LARGE SCALE GENOMIC DNA]</scope>
    <source>
        <strain evidence="17">JCM 12485 / KCTC 12276 / FR1064</strain>
    </source>
</reference>
<evidence type="ECO:0000256" key="6">
    <source>
        <dbReference type="ARBA" id="ARBA00022692"/>
    </source>
</evidence>
<dbReference type="STRING" id="1085623.GNIT_3348"/>
<dbReference type="InterPro" id="IPR001789">
    <property type="entry name" value="Sig_transdc_resp-reg_receiver"/>
</dbReference>
<dbReference type="InterPro" id="IPR003661">
    <property type="entry name" value="HisK_dim/P_dom"/>
</dbReference>
<keyword evidence="8" id="KW-0418">Kinase</keyword>
<keyword evidence="17" id="KW-1185">Reference proteome</keyword>
<dbReference type="Gene3D" id="3.40.50.2300">
    <property type="match status" value="1"/>
</dbReference>
<dbReference type="SUPFAM" id="SSF55874">
    <property type="entry name" value="ATPase domain of HSP90 chaperone/DNA topoisomerase II/histidine kinase"/>
    <property type="match status" value="1"/>
</dbReference>
<keyword evidence="4 13" id="KW-0597">Phosphoprotein</keyword>
<dbReference type="HOGENOM" id="CLU_000445_86_3_6"/>
<evidence type="ECO:0000313" key="17">
    <source>
        <dbReference type="Proteomes" id="UP000009282"/>
    </source>
</evidence>
<dbReference type="PANTHER" id="PTHR43047:SF64">
    <property type="entry name" value="HISTIDINE KINASE CONTAINING CHEY-HOMOLOGOUS RECEIVER DOMAIN AND PAS DOMAIN-RELATED"/>
    <property type="match status" value="1"/>
</dbReference>
<dbReference type="SUPFAM" id="SSF53850">
    <property type="entry name" value="Periplasmic binding protein-like II"/>
    <property type="match status" value="1"/>
</dbReference>
<organism evidence="16 17">
    <name type="scientific">Glaciecola nitratireducens (strain JCM 12485 / KCTC 12276 / FR1064)</name>
    <dbReference type="NCBI Taxonomy" id="1085623"/>
    <lineage>
        <taxon>Bacteria</taxon>
        <taxon>Pseudomonadati</taxon>
        <taxon>Pseudomonadota</taxon>
        <taxon>Gammaproteobacteria</taxon>
        <taxon>Alteromonadales</taxon>
        <taxon>Alteromonadaceae</taxon>
        <taxon>Brumicola</taxon>
    </lineage>
</organism>
<dbReference type="FunFam" id="1.10.287.130:FF:000004">
    <property type="entry name" value="Ethylene receptor 1"/>
    <property type="match status" value="1"/>
</dbReference>
<evidence type="ECO:0000256" key="9">
    <source>
        <dbReference type="ARBA" id="ARBA00022840"/>
    </source>
</evidence>
<dbReference type="InterPro" id="IPR011006">
    <property type="entry name" value="CheY-like_superfamily"/>
</dbReference>
<keyword evidence="11" id="KW-0902">Two-component regulatory system</keyword>
<evidence type="ECO:0000256" key="13">
    <source>
        <dbReference type="PROSITE-ProRule" id="PRU00169"/>
    </source>
</evidence>
<dbReference type="EMBL" id="CP003060">
    <property type="protein sequence ID" value="AEP31442.1"/>
    <property type="molecule type" value="Genomic_DNA"/>
</dbReference>
<dbReference type="PROSITE" id="PS50110">
    <property type="entry name" value="RESPONSE_REGULATORY"/>
    <property type="match status" value="1"/>
</dbReference>
<evidence type="ECO:0000256" key="2">
    <source>
        <dbReference type="ARBA" id="ARBA00004370"/>
    </source>
</evidence>
<dbReference type="AlphaFoldDB" id="G4QN23"/>
<proteinExistence type="predicted"/>
<comment type="catalytic activity">
    <reaction evidence="1">
        <text>ATP + protein L-histidine = ADP + protein N-phospho-L-histidine.</text>
        <dbReference type="EC" id="2.7.13.3"/>
    </reaction>
</comment>
<name>G4QN23_GLANF</name>
<evidence type="ECO:0000256" key="3">
    <source>
        <dbReference type="ARBA" id="ARBA00012438"/>
    </source>
</evidence>
<protein>
    <recommendedName>
        <fullName evidence="3">histidine kinase</fullName>
        <ecNumber evidence="3">2.7.13.3</ecNumber>
    </recommendedName>
</protein>
<feature type="modified residue" description="4-aspartylphosphate" evidence="13">
    <location>
        <position position="692"/>
    </location>
</feature>
<dbReference type="SMART" id="SM00388">
    <property type="entry name" value="HisKA"/>
    <property type="match status" value="1"/>
</dbReference>
<evidence type="ECO:0000256" key="7">
    <source>
        <dbReference type="ARBA" id="ARBA00022741"/>
    </source>
</evidence>
<dbReference type="CDD" id="cd16922">
    <property type="entry name" value="HATPase_EvgS-ArcB-TorS-like"/>
    <property type="match status" value="1"/>
</dbReference>
<evidence type="ECO:0000259" key="14">
    <source>
        <dbReference type="PROSITE" id="PS50109"/>
    </source>
</evidence>
<dbReference type="InterPro" id="IPR015168">
    <property type="entry name" value="SsuA/THI5"/>
</dbReference>
<dbReference type="SMART" id="SM00387">
    <property type="entry name" value="HATPase_c"/>
    <property type="match status" value="1"/>
</dbReference>
<dbReference type="Pfam" id="PF09084">
    <property type="entry name" value="NMT1"/>
    <property type="match status" value="1"/>
</dbReference>
<dbReference type="Gene3D" id="3.30.565.10">
    <property type="entry name" value="Histidine kinase-like ATPase, C-terminal domain"/>
    <property type="match status" value="1"/>
</dbReference>
<evidence type="ECO:0000259" key="15">
    <source>
        <dbReference type="PROSITE" id="PS50110"/>
    </source>
</evidence>
<dbReference type="KEGG" id="gni:GNIT_3348"/>
<dbReference type="Gene3D" id="3.40.190.10">
    <property type="entry name" value="Periplasmic binding protein-like II"/>
    <property type="match status" value="2"/>
</dbReference>
<keyword evidence="12" id="KW-0472">Membrane</keyword>
<accession>G4QN23</accession>
<dbReference type="eggNOG" id="COG0642">
    <property type="taxonomic scope" value="Bacteria"/>
</dbReference>
<dbReference type="Proteomes" id="UP000009282">
    <property type="component" value="Chromosome"/>
</dbReference>
<dbReference type="InterPro" id="IPR003594">
    <property type="entry name" value="HATPase_dom"/>
</dbReference>
<dbReference type="Pfam" id="PF00512">
    <property type="entry name" value="HisKA"/>
    <property type="match status" value="1"/>
</dbReference>
<evidence type="ECO:0000256" key="11">
    <source>
        <dbReference type="ARBA" id="ARBA00023012"/>
    </source>
</evidence>
<keyword evidence="9" id="KW-0067">ATP-binding</keyword>
<dbReference type="PANTHER" id="PTHR43047">
    <property type="entry name" value="TWO-COMPONENT HISTIDINE PROTEIN KINASE"/>
    <property type="match status" value="1"/>
</dbReference>
<dbReference type="FunFam" id="3.30.565.10:FF:000010">
    <property type="entry name" value="Sensor histidine kinase RcsC"/>
    <property type="match status" value="1"/>
</dbReference>
<dbReference type="EC" id="2.7.13.3" evidence="3"/>
<comment type="subcellular location">
    <subcellularLocation>
        <location evidence="2">Membrane</location>
    </subcellularLocation>
</comment>
<dbReference type="GO" id="GO:0016020">
    <property type="term" value="C:membrane"/>
    <property type="evidence" value="ECO:0007669"/>
    <property type="project" value="UniProtKB-SubCell"/>
</dbReference>
<evidence type="ECO:0000256" key="10">
    <source>
        <dbReference type="ARBA" id="ARBA00022989"/>
    </source>
</evidence>
<dbReference type="GO" id="GO:0005524">
    <property type="term" value="F:ATP binding"/>
    <property type="evidence" value="ECO:0007669"/>
    <property type="project" value="UniProtKB-KW"/>
</dbReference>
<evidence type="ECO:0000256" key="8">
    <source>
        <dbReference type="ARBA" id="ARBA00022777"/>
    </source>
</evidence>
<dbReference type="Pfam" id="PF02518">
    <property type="entry name" value="HATPase_c"/>
    <property type="match status" value="1"/>
</dbReference>
<gene>
    <name evidence="16" type="ordered locus">GNIT_3348</name>
</gene>
<evidence type="ECO:0000256" key="1">
    <source>
        <dbReference type="ARBA" id="ARBA00000085"/>
    </source>
</evidence>
<dbReference type="InterPro" id="IPR036097">
    <property type="entry name" value="HisK_dim/P_sf"/>
</dbReference>
<dbReference type="CDD" id="cd00082">
    <property type="entry name" value="HisKA"/>
    <property type="match status" value="1"/>
</dbReference>
<dbReference type="eggNOG" id="COG0715">
    <property type="taxonomic scope" value="Bacteria"/>
</dbReference>
<evidence type="ECO:0000313" key="16">
    <source>
        <dbReference type="EMBL" id="AEP31442.1"/>
    </source>
</evidence>
<keyword evidence="5" id="KW-0808">Transferase</keyword>
<feature type="domain" description="Histidine kinase" evidence="14">
    <location>
        <begin position="403"/>
        <end position="620"/>
    </location>
</feature>
<dbReference type="SUPFAM" id="SSF52172">
    <property type="entry name" value="CheY-like"/>
    <property type="match status" value="1"/>
</dbReference>